<dbReference type="Pfam" id="PF12847">
    <property type="entry name" value="Methyltransf_18"/>
    <property type="match status" value="1"/>
</dbReference>
<dbReference type="InterPro" id="IPR016876">
    <property type="entry name" value="UCP028234"/>
</dbReference>
<dbReference type="FunFam" id="3.40.50.150:FF:000442">
    <property type="entry name" value="tRNA (Adenine22-N1)-methyltransferase TrmK"/>
    <property type="match status" value="1"/>
</dbReference>
<dbReference type="PIRSF" id="PIRSF028234">
    <property type="entry name" value="UCP028234"/>
    <property type="match status" value="1"/>
</dbReference>
<organism evidence="1 2">
    <name type="scientific">Vibrio ostreae</name>
    <dbReference type="NCBI Taxonomy" id="2841925"/>
    <lineage>
        <taxon>Bacteria</taxon>
        <taxon>Pseudomonadati</taxon>
        <taxon>Pseudomonadota</taxon>
        <taxon>Gammaproteobacteria</taxon>
        <taxon>Vibrionales</taxon>
        <taxon>Vibrionaceae</taxon>
        <taxon>Vibrio</taxon>
    </lineage>
</organism>
<dbReference type="RefSeq" id="WP_218561897.1">
    <property type="nucleotide sequence ID" value="NZ_CP076642.1"/>
</dbReference>
<dbReference type="EMBL" id="CP076642">
    <property type="protein sequence ID" value="QXO16155.1"/>
    <property type="molecule type" value="Genomic_DNA"/>
</dbReference>
<dbReference type="PANTHER" id="PTHR38451">
    <property type="entry name" value="TRNA (ADENINE(22)-N(1))-METHYLTRANSFERASE"/>
    <property type="match status" value="1"/>
</dbReference>
<keyword evidence="2" id="KW-1185">Reference proteome</keyword>
<gene>
    <name evidence="1" type="ORF">KNV97_01115</name>
</gene>
<dbReference type="PANTHER" id="PTHR38451:SF1">
    <property type="entry name" value="TRNA (ADENINE(22)-N(1))-METHYLTRANSFERASE"/>
    <property type="match status" value="1"/>
</dbReference>
<dbReference type="AlphaFoldDB" id="A0A975YM82"/>
<evidence type="ECO:0000313" key="2">
    <source>
        <dbReference type="Proteomes" id="UP000694232"/>
    </source>
</evidence>
<proteinExistence type="predicted"/>
<dbReference type="KEGG" id="vos:KNV97_01115"/>
<reference evidence="1" key="1">
    <citation type="submission" date="2021-06" db="EMBL/GenBank/DDBJ databases">
        <title>Vibrio nov. sp., novel gut bacterium isolated from Yellow Sea oyster.</title>
        <authorList>
            <person name="Muhammad N."/>
            <person name="Nguyen T.H."/>
            <person name="Lee Y.-J."/>
            <person name="Ko J."/>
            <person name="Kim S.-G."/>
        </authorList>
    </citation>
    <scope>NUCLEOTIDE SEQUENCE</scope>
    <source>
        <strain evidence="1">OG9-811</strain>
    </source>
</reference>
<protein>
    <submittedName>
        <fullName evidence="1">tRNA (Adenine(22)-N(1))-methyltransferase TrmK</fullName>
    </submittedName>
</protein>
<sequence length="228" mass="26062">MKLSKRLKRLESQVHHHYDHIWDCCCDHGLLGAALLERQAGGQIHFVDIVPDLMTSLQQRLTTYFGQELPCQWQTYCMDVARIPVADMPGSHLVIIAGVGGDLMSDLIAAICSANPNTPLEFLLCPVHHTYTLREQLRHLKCHVIKETLVEDNQRFYEILHLTTHHQHGNQPLVSLTGDSLWRTECESSRQLAHRYQQKLLTHYGRMQQSNPQKVAPILTAYQSVEIA</sequence>
<accession>A0A975YM82</accession>
<name>A0A975YM82_9VIBR</name>
<dbReference type="Proteomes" id="UP000694232">
    <property type="component" value="Chromosome 2"/>
</dbReference>
<evidence type="ECO:0000313" key="1">
    <source>
        <dbReference type="EMBL" id="QXO16155.1"/>
    </source>
</evidence>